<keyword evidence="3" id="KW-1185">Reference proteome</keyword>
<accession>A0AA97A1I7</accession>
<gene>
    <name evidence="2" type="ORF">MmiHf6_05930</name>
</gene>
<feature type="region of interest" description="Disordered" evidence="1">
    <location>
        <begin position="39"/>
        <end position="76"/>
    </location>
</feature>
<dbReference type="Proteomes" id="UP001302978">
    <property type="component" value="Chromosome"/>
</dbReference>
<proteinExistence type="predicted"/>
<evidence type="ECO:0000256" key="1">
    <source>
        <dbReference type="SAM" id="MobiDB-lite"/>
    </source>
</evidence>
<reference evidence="2 3" key="1">
    <citation type="submission" date="2023-07" db="EMBL/GenBank/DDBJ databases">
        <title>Closed genoem sequence of Methanomicrococcus sp. Hf6.</title>
        <authorList>
            <person name="Poehlein A."/>
            <person name="Protasov E."/>
            <person name="Platt K."/>
            <person name="Reeh H."/>
            <person name="Daniel R."/>
            <person name="Brune A."/>
        </authorList>
    </citation>
    <scope>NUCLEOTIDE SEQUENCE [LARGE SCALE GENOMIC DNA]</scope>
    <source>
        <strain evidence="2 3">Hf6</strain>
    </source>
</reference>
<feature type="compositionally biased region" description="Basic and acidic residues" evidence="1">
    <location>
        <begin position="52"/>
        <end position="66"/>
    </location>
</feature>
<name>A0AA97A1I7_9EURY</name>
<dbReference type="AlphaFoldDB" id="A0AA97A1I7"/>
<protein>
    <submittedName>
        <fullName evidence="2">Uncharacterized protein</fullName>
    </submittedName>
</protein>
<evidence type="ECO:0000313" key="2">
    <source>
        <dbReference type="EMBL" id="WNY23288.1"/>
    </source>
</evidence>
<evidence type="ECO:0000313" key="3">
    <source>
        <dbReference type="Proteomes" id="UP001302978"/>
    </source>
</evidence>
<feature type="compositionally biased region" description="Acidic residues" evidence="1">
    <location>
        <begin position="67"/>
        <end position="76"/>
    </location>
</feature>
<sequence>MIFVGKNNQQRLHIFVLLTLATAVCFAGVAEGKEITGDFNKPENGFDVGEMEIGKRTEKETEKNGFEENEDEMTEADLTEIDSAEAELKEAESADVYHSQNVYFTEDDKRYVVVYSNNTYVSLTRNDKAENKSEEEVCQFL</sequence>
<dbReference type="GeneID" id="85195096"/>
<dbReference type="EMBL" id="CP131059">
    <property type="protein sequence ID" value="WNY23288.1"/>
    <property type="molecule type" value="Genomic_DNA"/>
</dbReference>
<organism evidence="2 3">
    <name type="scientific">Methanimicrococcus hongohii</name>
    <dbReference type="NCBI Taxonomy" id="3028295"/>
    <lineage>
        <taxon>Archaea</taxon>
        <taxon>Methanobacteriati</taxon>
        <taxon>Methanobacteriota</taxon>
        <taxon>Stenosarchaea group</taxon>
        <taxon>Methanomicrobia</taxon>
        <taxon>Methanosarcinales</taxon>
        <taxon>Methanosarcinaceae</taxon>
        <taxon>Methanimicrococcus</taxon>
    </lineage>
</organism>
<dbReference type="KEGG" id="mehf:MmiHf6_05930"/>
<dbReference type="RefSeq" id="WP_316558303.1">
    <property type="nucleotide sequence ID" value="NZ_CP131059.1"/>
</dbReference>